<protein>
    <recommendedName>
        <fullName evidence="1">Reverse transcriptase domain-containing protein</fullName>
    </recommendedName>
</protein>
<dbReference type="PANTHER" id="PTHR21301:SF10">
    <property type="entry name" value="REVERSE TRANSCRIPTASE DOMAIN-CONTAINING PROTEIN"/>
    <property type="match status" value="1"/>
</dbReference>
<name>A0A8D8Y5Y4_9HEMI</name>
<feature type="domain" description="Reverse transcriptase" evidence="1">
    <location>
        <begin position="338"/>
        <end position="572"/>
    </location>
</feature>
<dbReference type="Gene3D" id="3.40.1440.10">
    <property type="entry name" value="GIY-YIG endonuclease"/>
    <property type="match status" value="1"/>
</dbReference>
<organism evidence="2">
    <name type="scientific">Cacopsylla melanoneura</name>
    <dbReference type="NCBI Taxonomy" id="428564"/>
    <lineage>
        <taxon>Eukaryota</taxon>
        <taxon>Metazoa</taxon>
        <taxon>Ecdysozoa</taxon>
        <taxon>Arthropoda</taxon>
        <taxon>Hexapoda</taxon>
        <taxon>Insecta</taxon>
        <taxon>Pterygota</taxon>
        <taxon>Neoptera</taxon>
        <taxon>Paraneoptera</taxon>
        <taxon>Hemiptera</taxon>
        <taxon>Sternorrhyncha</taxon>
        <taxon>Psylloidea</taxon>
        <taxon>Psyllidae</taxon>
        <taxon>Psyllinae</taxon>
        <taxon>Cacopsylla</taxon>
    </lineage>
</organism>
<accession>A0A8D8Y5Y4</accession>
<evidence type="ECO:0000259" key="1">
    <source>
        <dbReference type="PROSITE" id="PS50878"/>
    </source>
</evidence>
<reference evidence="2" key="1">
    <citation type="submission" date="2021-05" db="EMBL/GenBank/DDBJ databases">
        <authorList>
            <person name="Alioto T."/>
            <person name="Alioto T."/>
            <person name="Gomez Garrido J."/>
        </authorList>
    </citation>
    <scope>NUCLEOTIDE SEQUENCE</scope>
</reference>
<dbReference type="InterPro" id="IPR058912">
    <property type="entry name" value="HTH_animal"/>
</dbReference>
<dbReference type="Pfam" id="PF26215">
    <property type="entry name" value="HTH_animal"/>
    <property type="match status" value="1"/>
</dbReference>
<evidence type="ECO:0000313" key="2">
    <source>
        <dbReference type="EMBL" id="CAG6719689.1"/>
    </source>
</evidence>
<proteinExistence type="predicted"/>
<dbReference type="CDD" id="cd00304">
    <property type="entry name" value="RT_like"/>
    <property type="match status" value="1"/>
</dbReference>
<dbReference type="InterPro" id="IPR035901">
    <property type="entry name" value="GIY-YIG_endonuc_sf"/>
</dbReference>
<dbReference type="InterPro" id="IPR000477">
    <property type="entry name" value="RT_dom"/>
</dbReference>
<dbReference type="Pfam" id="PF00078">
    <property type="entry name" value="RVT_1"/>
    <property type="match status" value="1"/>
</dbReference>
<dbReference type="PROSITE" id="PS50878">
    <property type="entry name" value="RT_POL"/>
    <property type="match status" value="1"/>
</dbReference>
<dbReference type="PANTHER" id="PTHR21301">
    <property type="entry name" value="REVERSE TRANSCRIPTASE"/>
    <property type="match status" value="1"/>
</dbReference>
<dbReference type="EMBL" id="HBUF01359247">
    <property type="protein sequence ID" value="CAG6719689.1"/>
    <property type="molecule type" value="Transcribed_RNA"/>
</dbReference>
<sequence length="831" mass="96498">MADDHIFSKVRMLYGNHAVKELSRYIKHVKKLVAHEENLSFLKKCKDYNVIPKFIENSVKNLIPKNEKSTLRNTFENIKKQTVKKLLNTYIKVEFSSISRSKKKLVGFQNQFNNKYNPSVECISQIKSHSDFIASKFKIVKNNALNKKFADVAGDIEYKNSEYVKAVSQKWFKNLTTIVIPPHVQYILSLGPKYNLPLPKLPLFDSLKEVEYILEDIDVEEGKKNIARSKITEILSKKHKDINSNKPLVHVDPLVTKRNLKDTKSFLKQHPEIILTRSDKGQVTVMMYRTEYDQKMLELLGDNAYKIKNKDPTNSFMSKNNALVKKMRELNQINDLEKRKLTTYTSVAPKIYGLPKIHKPELKLRPIVSSINSPTYELSKFLVPVLKPLKNPNYNVKNVFDFKHLFDNINVKDGYKFISLDVISLFTKIPTSLAIDLIMQKWDCVKDHTSLEKDLFEDVLKFCLGTSYFSYNDVFYTQDSLAMGNPLSPIVADIVLDNLFDQILPEINSYCQLAIKYVDDTFLVVDETKIQYILDKFNSYHPNLQFTLEEEQNLSLPFLDITVIRNSDGSIVTCHYNKPTHSGRLLNFYSNQPYSYKLNCAKNLIKRTLSLSHIKFHPQLVFEIKKTLEENRYPTKLIEKLLSDYIQNSNNQNVPAANNPDHVQSVYYSFPYLGETSFKIQKVFQEVVPIKFGHRSTNSNKSNFFSNMKDKTKKEIKSGIVYKIDCENCSSSYIGESGQYLKKRMYQHNYDIKRDNNVSALTNHAFENSHKFDFDNVKIVDTENNARKRKVLEAFHINSTPQSINYKTDVNNTLRVYQHLINTASLLFLLR</sequence>
<dbReference type="CDD" id="cd10442">
    <property type="entry name" value="GIY-YIG_PLEs"/>
    <property type="match status" value="1"/>
</dbReference>
<dbReference type="AlphaFoldDB" id="A0A8D8Y5Y4"/>